<reference evidence="9 10" key="1">
    <citation type="submission" date="2022-05" db="EMBL/GenBank/DDBJ databases">
        <authorList>
            <consortium name="Genoscope - CEA"/>
            <person name="William W."/>
        </authorList>
    </citation>
    <scope>NUCLEOTIDE SEQUENCE [LARGE SCALE GENOMIC DNA]</scope>
</reference>
<dbReference type="Gene3D" id="1.10.510.10">
    <property type="entry name" value="Transferase(Phosphotransferase) domain 1"/>
    <property type="match status" value="1"/>
</dbReference>
<dbReference type="PANTHER" id="PTHR24058:SF130">
    <property type="entry name" value="SERINE_THREONINE PROTEIN KINASES-RELATED"/>
    <property type="match status" value="1"/>
</dbReference>
<keyword evidence="10" id="KW-1185">Reference proteome</keyword>
<keyword evidence="4" id="KW-0418">Kinase</keyword>
<dbReference type="SMART" id="SM00220">
    <property type="entry name" value="S_TKc"/>
    <property type="match status" value="1"/>
</dbReference>
<feature type="non-terminal residue" evidence="9">
    <location>
        <position position="1"/>
    </location>
</feature>
<feature type="region of interest" description="Disordered" evidence="7">
    <location>
        <begin position="533"/>
        <end position="568"/>
    </location>
</feature>
<dbReference type="InterPro" id="IPR011009">
    <property type="entry name" value="Kinase-like_dom_sf"/>
</dbReference>
<dbReference type="PROSITE" id="PS00107">
    <property type="entry name" value="PROTEIN_KINASE_ATP"/>
    <property type="match status" value="1"/>
</dbReference>
<dbReference type="SUPFAM" id="SSF56112">
    <property type="entry name" value="Protein kinase-like (PK-like)"/>
    <property type="match status" value="1"/>
</dbReference>
<proteinExistence type="predicted"/>
<feature type="region of interest" description="Disordered" evidence="7">
    <location>
        <begin position="728"/>
        <end position="764"/>
    </location>
</feature>
<evidence type="ECO:0000256" key="6">
    <source>
        <dbReference type="PROSITE-ProRule" id="PRU10141"/>
    </source>
</evidence>
<protein>
    <recommendedName>
        <fullName evidence="8">Protein kinase domain-containing protein</fullName>
    </recommendedName>
</protein>
<dbReference type="PANTHER" id="PTHR24058">
    <property type="entry name" value="DUAL SPECIFICITY PROTEIN KINASE"/>
    <property type="match status" value="1"/>
</dbReference>
<organism evidence="9 10">
    <name type="scientific">Porites lobata</name>
    <dbReference type="NCBI Taxonomy" id="104759"/>
    <lineage>
        <taxon>Eukaryota</taxon>
        <taxon>Metazoa</taxon>
        <taxon>Cnidaria</taxon>
        <taxon>Anthozoa</taxon>
        <taxon>Hexacorallia</taxon>
        <taxon>Scleractinia</taxon>
        <taxon>Fungiina</taxon>
        <taxon>Poritidae</taxon>
        <taxon>Porites</taxon>
    </lineage>
</organism>
<evidence type="ECO:0000256" key="1">
    <source>
        <dbReference type="ARBA" id="ARBA00022527"/>
    </source>
</evidence>
<dbReference type="InterPro" id="IPR000719">
    <property type="entry name" value="Prot_kinase_dom"/>
</dbReference>
<evidence type="ECO:0000259" key="8">
    <source>
        <dbReference type="PROSITE" id="PS50011"/>
    </source>
</evidence>
<evidence type="ECO:0000256" key="7">
    <source>
        <dbReference type="SAM" id="MobiDB-lite"/>
    </source>
</evidence>
<feature type="binding site" evidence="6">
    <location>
        <position position="160"/>
    </location>
    <ligand>
        <name>ATP</name>
        <dbReference type="ChEBI" id="CHEBI:30616"/>
    </ligand>
</feature>
<name>A0ABN8NAK7_9CNID</name>
<dbReference type="PROSITE" id="PS50011">
    <property type="entry name" value="PROTEIN_KINASE_DOM"/>
    <property type="match status" value="1"/>
</dbReference>
<sequence>RTGESEQNGGYFGGRRFFSKTCVYFVDLHPTRQNTIERLLSAKMLKSDRVFARPSQRNSDIHRTRVFPPKKFIAAQLSAGIKTLYKNLKNQQKTHHQGHGKNLQNPGSQTDKGGKFQPHYPVPLLAGRYKFVQVIGQGQSAVIVSAEDTFHPDKKPVAVKVMNIDYARLGAQEAEFLKQLNKADGLKVSRTVQLFNTFNFDGHYCLVFELLRPRPLHQYFQRCQFESEETKLKVIRKIALQLLQVLGFLKRENVIHADLKPENILIEEGEEIKIKVIDFGNAIRYVHREVSLYYDEFDLQTIIYRAPEVMFGVPFGQEIDMWSVGCILAELHVGKPLFLGRTKPEILQVVTSILGPLPRNPFQSGKFFPDLSEFVAQTPEANQLPVVTSLMKNVLHSRNFAFASFLVGLLQYKPSERLSPCQAAMHPFLAPDLPFCYLLPQHGDRLIDSSSGYSSVLLAHDQYTSKPDIDEQVKRQQFSGTELLRRGTKFYCNDFTIGEPVSCSATEQRKQVDASACSSDAVVITETGTEIKTEKSRYATEGPFPASTNAPTHPPNNRTSSVGAEKDRRLVYSRSKNSRFVVEGENEFLSAISSSERVNETTDFYGDLGKSKLKRSTTVPSSSGGDSSFKWSDYRPRNQVSSDVVPDLCKQNRIVVVSEKEPDVGDEFRDSQGHSRLVLETQKCSSGDTPSNVARTRVYHRKSKLRAKEQDDICLEVKRSRFEDRGKSLLVKNQGKNKANGNRKKERQNILQQDSERAGSSSKYQDDVRVDILVPVLTQ</sequence>
<evidence type="ECO:0000313" key="10">
    <source>
        <dbReference type="Proteomes" id="UP001159405"/>
    </source>
</evidence>
<dbReference type="Proteomes" id="UP001159405">
    <property type="component" value="Unassembled WGS sequence"/>
</dbReference>
<dbReference type="PROSITE" id="PS00108">
    <property type="entry name" value="PROTEIN_KINASE_ST"/>
    <property type="match status" value="1"/>
</dbReference>
<evidence type="ECO:0000313" key="9">
    <source>
        <dbReference type="EMBL" id="CAH3043956.1"/>
    </source>
</evidence>
<dbReference type="InterPro" id="IPR050494">
    <property type="entry name" value="Ser_Thr_dual-spec_kinase"/>
</dbReference>
<gene>
    <name evidence="9" type="ORF">PLOB_00002747</name>
</gene>
<keyword evidence="3 6" id="KW-0547">Nucleotide-binding</keyword>
<keyword evidence="1" id="KW-0723">Serine/threonine-protein kinase</keyword>
<feature type="compositionally biased region" description="Polar residues" evidence="7">
    <location>
        <begin position="749"/>
        <end position="763"/>
    </location>
</feature>
<keyword evidence="5 6" id="KW-0067">ATP-binding</keyword>
<feature type="compositionally biased region" description="Polar residues" evidence="7">
    <location>
        <begin position="102"/>
        <end position="111"/>
    </location>
</feature>
<feature type="region of interest" description="Disordered" evidence="7">
    <location>
        <begin position="662"/>
        <end position="692"/>
    </location>
</feature>
<evidence type="ECO:0000256" key="5">
    <source>
        <dbReference type="ARBA" id="ARBA00022840"/>
    </source>
</evidence>
<dbReference type="EMBL" id="CALNXK010000011">
    <property type="protein sequence ID" value="CAH3043956.1"/>
    <property type="molecule type" value="Genomic_DNA"/>
</dbReference>
<feature type="region of interest" description="Disordered" evidence="7">
    <location>
        <begin position="90"/>
        <end position="116"/>
    </location>
</feature>
<keyword evidence="2" id="KW-0808">Transferase</keyword>
<dbReference type="Pfam" id="PF00069">
    <property type="entry name" value="Pkinase"/>
    <property type="match status" value="1"/>
</dbReference>
<accession>A0ABN8NAK7</accession>
<feature type="compositionally biased region" description="Basic and acidic residues" evidence="7">
    <location>
        <begin position="662"/>
        <end position="673"/>
    </location>
</feature>
<evidence type="ECO:0000256" key="4">
    <source>
        <dbReference type="ARBA" id="ARBA00022777"/>
    </source>
</evidence>
<feature type="region of interest" description="Disordered" evidence="7">
    <location>
        <begin position="612"/>
        <end position="634"/>
    </location>
</feature>
<dbReference type="InterPro" id="IPR008271">
    <property type="entry name" value="Ser/Thr_kinase_AS"/>
</dbReference>
<feature type="compositionally biased region" description="Polar residues" evidence="7">
    <location>
        <begin position="546"/>
        <end position="562"/>
    </location>
</feature>
<feature type="domain" description="Protein kinase" evidence="8">
    <location>
        <begin position="129"/>
        <end position="429"/>
    </location>
</feature>
<feature type="compositionally biased region" description="Polar residues" evidence="7">
    <location>
        <begin position="682"/>
        <end position="692"/>
    </location>
</feature>
<comment type="caution">
    <text evidence="9">The sequence shown here is derived from an EMBL/GenBank/DDBJ whole genome shotgun (WGS) entry which is preliminary data.</text>
</comment>
<dbReference type="InterPro" id="IPR017441">
    <property type="entry name" value="Protein_kinase_ATP_BS"/>
</dbReference>
<evidence type="ECO:0000256" key="2">
    <source>
        <dbReference type="ARBA" id="ARBA00022679"/>
    </source>
</evidence>
<evidence type="ECO:0000256" key="3">
    <source>
        <dbReference type="ARBA" id="ARBA00022741"/>
    </source>
</evidence>
<dbReference type="Gene3D" id="3.30.200.20">
    <property type="entry name" value="Phosphorylase Kinase, domain 1"/>
    <property type="match status" value="1"/>
</dbReference>